<proteinExistence type="predicted"/>
<dbReference type="Proteomes" id="UP000321839">
    <property type="component" value="Unassembled WGS sequence"/>
</dbReference>
<dbReference type="InterPro" id="IPR003115">
    <property type="entry name" value="ParB_N"/>
</dbReference>
<protein>
    <recommendedName>
        <fullName evidence="1">ParB-like N-terminal domain-containing protein</fullName>
    </recommendedName>
</protein>
<dbReference type="RefSeq" id="WP_069973581.1">
    <property type="nucleotide sequence ID" value="NZ_BKAW01000003.1"/>
</dbReference>
<reference evidence="2 3" key="1">
    <citation type="submission" date="2019-07" db="EMBL/GenBank/DDBJ databases">
        <title>Whole genome shotgun sequence of Staphylococcus cohnii subsp. urealyticus NBRC 109766.</title>
        <authorList>
            <person name="Hosoyama A."/>
            <person name="Uohara A."/>
            <person name="Ohji S."/>
            <person name="Ichikawa N."/>
        </authorList>
    </citation>
    <scope>NUCLEOTIDE SEQUENCE [LARGE SCALE GENOMIC DNA]</scope>
    <source>
        <strain evidence="2 3">NBRC 109766</strain>
    </source>
</reference>
<dbReference type="InterPro" id="IPR036086">
    <property type="entry name" value="ParB/Sulfiredoxin_sf"/>
</dbReference>
<comment type="caution">
    <text evidence="2">The sequence shown here is derived from an EMBL/GenBank/DDBJ whole genome shotgun (WGS) entry which is preliminary data.</text>
</comment>
<sequence>MKLRNLNVNELQTDMSYQSPVKEVQVKRIVNNFDEASIDSIVVNRRDNGYYYIIDGQHRVQALKELGIGTVPAKVHEGLTVTEEAKLYKNINTRPTKSPNSMAKASLKQGDENAELILFSVLEAGLDIDYDNNNPTQNYITAYRSLERVYNKYGSRGLTETLTFIKDSFGVERTFFQGYIMEGFAKFLATYYDVLKKDNLLKRLQQKGFDNLMADVNKQRPNFNSKKECLPFVLTDIYNKNRKKDYKLDKKLLFI</sequence>
<dbReference type="SMART" id="SM00470">
    <property type="entry name" value="ParB"/>
    <property type="match status" value="1"/>
</dbReference>
<dbReference type="CDD" id="cd16387">
    <property type="entry name" value="ParB_N_Srx"/>
    <property type="match status" value="1"/>
</dbReference>
<dbReference type="Pfam" id="PF20188">
    <property type="entry name" value="DUF6551"/>
    <property type="match status" value="1"/>
</dbReference>
<accession>A0AB34AJ19</accession>
<dbReference type="SUPFAM" id="SSF110849">
    <property type="entry name" value="ParB/Sulfiredoxin"/>
    <property type="match status" value="1"/>
</dbReference>
<feature type="domain" description="ParB-like N-terminal" evidence="1">
    <location>
        <begin position="4"/>
        <end position="91"/>
    </location>
</feature>
<keyword evidence="3" id="KW-1185">Reference proteome</keyword>
<evidence type="ECO:0000259" key="1">
    <source>
        <dbReference type="SMART" id="SM00470"/>
    </source>
</evidence>
<dbReference type="AlphaFoldDB" id="A0AB34AJ19"/>
<name>A0AB34AJ19_STAUR</name>
<dbReference type="Gene3D" id="3.90.1530.10">
    <property type="entry name" value="Conserved hypothetical protein from pyrococcus furiosus pfu- 392566-001, ParB domain"/>
    <property type="match status" value="1"/>
</dbReference>
<dbReference type="InterPro" id="IPR046681">
    <property type="entry name" value="DUF6551"/>
</dbReference>
<organism evidence="2 3">
    <name type="scientific">Staphylococcus ureilyticus</name>
    <name type="common">Staphylococcus cohnii subsp. urealyticus</name>
    <dbReference type="NCBI Taxonomy" id="94138"/>
    <lineage>
        <taxon>Bacteria</taxon>
        <taxon>Bacillati</taxon>
        <taxon>Bacillota</taxon>
        <taxon>Bacilli</taxon>
        <taxon>Bacillales</taxon>
        <taxon>Staphylococcaceae</taxon>
        <taxon>Staphylococcus</taxon>
        <taxon>Staphylococcus cohnii species complex</taxon>
    </lineage>
</organism>
<evidence type="ECO:0000313" key="3">
    <source>
        <dbReference type="Proteomes" id="UP000321839"/>
    </source>
</evidence>
<evidence type="ECO:0000313" key="2">
    <source>
        <dbReference type="EMBL" id="GEQ01942.1"/>
    </source>
</evidence>
<dbReference type="EMBL" id="BKAW01000003">
    <property type="protein sequence ID" value="GEQ01942.1"/>
    <property type="molecule type" value="Genomic_DNA"/>
</dbReference>
<gene>
    <name evidence="2" type="ORF">SCO02_03830</name>
</gene>